<dbReference type="Proteomes" id="UP000663877">
    <property type="component" value="Unassembled WGS sequence"/>
</dbReference>
<evidence type="ECO:0000259" key="3">
    <source>
        <dbReference type="PROSITE" id="PS50102"/>
    </source>
</evidence>
<dbReference type="AlphaFoldDB" id="A0A814MKN4"/>
<feature type="compositionally biased region" description="Low complexity" evidence="2">
    <location>
        <begin position="17"/>
        <end position="38"/>
    </location>
</feature>
<name>A0A814MKN4_9BILA</name>
<evidence type="ECO:0000313" key="4">
    <source>
        <dbReference type="EMBL" id="CAF1080500.1"/>
    </source>
</evidence>
<proteinExistence type="predicted"/>
<dbReference type="Proteomes" id="UP000663832">
    <property type="component" value="Unassembled WGS sequence"/>
</dbReference>
<dbReference type="SUPFAM" id="SSF54928">
    <property type="entry name" value="RNA-binding domain, RBD"/>
    <property type="match status" value="1"/>
</dbReference>
<dbReference type="PANTHER" id="PTHR15608">
    <property type="entry name" value="SPLICING FACTOR U2AF-ASSOCIATED PROTEIN 2"/>
    <property type="match status" value="1"/>
</dbReference>
<dbReference type="EMBL" id="CAJNOM010000148">
    <property type="protein sequence ID" value="CAF1139825.1"/>
    <property type="molecule type" value="Genomic_DNA"/>
</dbReference>
<keyword evidence="7" id="KW-1185">Reference proteome</keyword>
<dbReference type="GO" id="GO:0005686">
    <property type="term" value="C:U2 snRNP"/>
    <property type="evidence" value="ECO:0007669"/>
    <property type="project" value="TreeGrafter"/>
</dbReference>
<feature type="region of interest" description="Disordered" evidence="2">
    <location>
        <begin position="176"/>
        <end position="270"/>
    </location>
</feature>
<evidence type="ECO:0000256" key="1">
    <source>
        <dbReference type="PROSITE-ProRule" id="PRU00176"/>
    </source>
</evidence>
<reference evidence="4" key="1">
    <citation type="submission" date="2021-02" db="EMBL/GenBank/DDBJ databases">
        <authorList>
            <person name="Nowell W R."/>
        </authorList>
    </citation>
    <scope>NUCLEOTIDE SEQUENCE</scope>
</reference>
<feature type="compositionally biased region" description="Low complexity" evidence="2">
    <location>
        <begin position="255"/>
        <end position="270"/>
    </location>
</feature>
<organism evidence="4 8">
    <name type="scientific">Adineta steineri</name>
    <dbReference type="NCBI Taxonomy" id="433720"/>
    <lineage>
        <taxon>Eukaryota</taxon>
        <taxon>Metazoa</taxon>
        <taxon>Spiralia</taxon>
        <taxon>Gnathifera</taxon>
        <taxon>Rotifera</taxon>
        <taxon>Eurotatoria</taxon>
        <taxon>Bdelloidea</taxon>
        <taxon>Adinetida</taxon>
        <taxon>Adinetidae</taxon>
        <taxon>Adineta</taxon>
    </lineage>
</organism>
<gene>
    <name evidence="4" type="ORF">BJG266_LOCUS20234</name>
    <name evidence="5" type="ORF">QVE165_LOCUS22238</name>
    <name evidence="6" type="ORF">QVE165_LOCUS22414</name>
</gene>
<dbReference type="InterPro" id="IPR012677">
    <property type="entry name" value="Nucleotide-bd_a/b_plait_sf"/>
</dbReference>
<sequence length="270" mass="29050">MAFNDVNPPREGGNVWSAGSRGSRGGFARSDNNNNNNNYDDARGGGSYRGSYRGRGNGGGGGGGGFGFRRQNNNDDDEIEILKEAIFIQNLPKNITRDDIQEAFSTVGPIKIDERSSGPKIWIYKDRMTGEGNGRATVTYEDEETADKAISEYNDQHIGSINSVVRVQLAQRRIRNNDNRGFNNNRGFRGGRNNWNNDSRPGGNRWNGGRGGGFRGRGGGDRGGSYGGERGGSYGGERGGSYGGDRGGSYGGSRGSSFRGNTRGNNNSTY</sequence>
<dbReference type="GO" id="GO:0003723">
    <property type="term" value="F:RNA binding"/>
    <property type="evidence" value="ECO:0007669"/>
    <property type="project" value="UniProtKB-UniRule"/>
</dbReference>
<dbReference type="SMART" id="SM00360">
    <property type="entry name" value="RRM"/>
    <property type="match status" value="1"/>
</dbReference>
<dbReference type="PANTHER" id="PTHR15608:SF0">
    <property type="entry name" value="HIV TAT-SPECIFIC FACTOR 1"/>
    <property type="match status" value="1"/>
</dbReference>
<evidence type="ECO:0000313" key="7">
    <source>
        <dbReference type="Proteomes" id="UP000663832"/>
    </source>
</evidence>
<keyword evidence="1" id="KW-0694">RNA-binding</keyword>
<protein>
    <recommendedName>
        <fullName evidence="3">RRM domain-containing protein</fullName>
    </recommendedName>
</protein>
<evidence type="ECO:0000313" key="8">
    <source>
        <dbReference type="Proteomes" id="UP000663877"/>
    </source>
</evidence>
<dbReference type="EMBL" id="CAJNOI010000113">
    <property type="protein sequence ID" value="CAF1080500.1"/>
    <property type="molecule type" value="Genomic_DNA"/>
</dbReference>
<feature type="compositionally biased region" description="Gly residues" evidence="2">
    <location>
        <begin position="205"/>
        <end position="254"/>
    </location>
</feature>
<evidence type="ECO:0000256" key="2">
    <source>
        <dbReference type="SAM" id="MobiDB-lite"/>
    </source>
</evidence>
<evidence type="ECO:0000313" key="5">
    <source>
        <dbReference type="EMBL" id="CAF1136618.1"/>
    </source>
</evidence>
<dbReference type="GO" id="GO:0005684">
    <property type="term" value="C:U2-type spliceosomal complex"/>
    <property type="evidence" value="ECO:0007669"/>
    <property type="project" value="TreeGrafter"/>
</dbReference>
<evidence type="ECO:0000313" key="6">
    <source>
        <dbReference type="EMBL" id="CAF1139825.1"/>
    </source>
</evidence>
<dbReference type="InterPro" id="IPR035979">
    <property type="entry name" value="RBD_domain_sf"/>
</dbReference>
<dbReference type="Gene3D" id="3.30.70.330">
    <property type="match status" value="1"/>
</dbReference>
<dbReference type="InterPro" id="IPR000504">
    <property type="entry name" value="RRM_dom"/>
</dbReference>
<dbReference type="PROSITE" id="PS50102">
    <property type="entry name" value="RRM"/>
    <property type="match status" value="1"/>
</dbReference>
<feature type="region of interest" description="Disordered" evidence="2">
    <location>
        <begin position="1"/>
        <end position="72"/>
    </location>
</feature>
<feature type="domain" description="RRM" evidence="3">
    <location>
        <begin position="84"/>
        <end position="172"/>
    </location>
</feature>
<feature type="compositionally biased region" description="Gly residues" evidence="2">
    <location>
        <begin position="44"/>
        <end position="67"/>
    </location>
</feature>
<feature type="compositionally biased region" description="Low complexity" evidence="2">
    <location>
        <begin position="179"/>
        <end position="197"/>
    </location>
</feature>
<dbReference type="EMBL" id="CAJNOM010000146">
    <property type="protein sequence ID" value="CAF1136618.1"/>
    <property type="molecule type" value="Genomic_DNA"/>
</dbReference>
<comment type="caution">
    <text evidence="4">The sequence shown here is derived from an EMBL/GenBank/DDBJ whole genome shotgun (WGS) entry which is preliminary data.</text>
</comment>
<dbReference type="InterPro" id="IPR034393">
    <property type="entry name" value="TatSF1-like"/>
</dbReference>
<dbReference type="OrthoDB" id="76445at2759"/>
<accession>A0A814MKN4</accession>
<dbReference type="Pfam" id="PF00076">
    <property type="entry name" value="RRM_1"/>
    <property type="match status" value="1"/>
</dbReference>